<proteinExistence type="predicted"/>
<evidence type="ECO:0000313" key="5">
    <source>
        <dbReference type="Proteomes" id="UP000621799"/>
    </source>
</evidence>
<gene>
    <name evidence="4" type="ORF">IQ235_01650</name>
</gene>
<keyword evidence="5" id="KW-1185">Reference proteome</keyword>
<feature type="domain" description="Response regulatory" evidence="3">
    <location>
        <begin position="8"/>
        <end position="131"/>
    </location>
</feature>
<evidence type="ECO:0000256" key="2">
    <source>
        <dbReference type="PROSITE-ProRule" id="PRU00169"/>
    </source>
</evidence>
<dbReference type="AlphaFoldDB" id="A0A928VSC3"/>
<dbReference type="GO" id="GO:0000160">
    <property type="term" value="P:phosphorelay signal transduction system"/>
    <property type="evidence" value="ECO:0007669"/>
    <property type="project" value="InterPro"/>
</dbReference>
<comment type="caution">
    <text evidence="4">The sequence shown here is derived from an EMBL/GenBank/DDBJ whole genome shotgun (WGS) entry which is preliminary data.</text>
</comment>
<dbReference type="RefSeq" id="WP_264319761.1">
    <property type="nucleotide sequence ID" value="NZ_JADEXN010000013.1"/>
</dbReference>
<dbReference type="PANTHER" id="PTHR44591">
    <property type="entry name" value="STRESS RESPONSE REGULATOR PROTEIN 1"/>
    <property type="match status" value="1"/>
</dbReference>
<sequence length="136" mass="15320">MSKKSKTAILCVDDERIVLTSLRDQIERHFGKTHQCELAQSADEALEVLAELNEDGVSTLIIVSDWLMPGMKGDELLIQVHQQFPKIKKILLTGQANLEAIDRTQKLADLHQYLSKPWEEEILIAVIASGLEEKDV</sequence>
<dbReference type="Gene3D" id="3.40.50.2300">
    <property type="match status" value="1"/>
</dbReference>
<feature type="modified residue" description="4-aspartylphosphate" evidence="2">
    <location>
        <position position="65"/>
    </location>
</feature>
<dbReference type="PANTHER" id="PTHR44591:SF19">
    <property type="entry name" value="TWO-COMPONENT RESPONSE REGULATOR-RELATED"/>
    <property type="match status" value="1"/>
</dbReference>
<keyword evidence="1 2" id="KW-0597">Phosphoprotein</keyword>
<protein>
    <submittedName>
        <fullName evidence="4">Response regulator</fullName>
    </submittedName>
</protein>
<organism evidence="4 5">
    <name type="scientific">Zarconia navalis LEGE 11467</name>
    <dbReference type="NCBI Taxonomy" id="1828826"/>
    <lineage>
        <taxon>Bacteria</taxon>
        <taxon>Bacillati</taxon>
        <taxon>Cyanobacteriota</taxon>
        <taxon>Cyanophyceae</taxon>
        <taxon>Oscillatoriophycideae</taxon>
        <taxon>Oscillatoriales</taxon>
        <taxon>Oscillatoriales incertae sedis</taxon>
        <taxon>Zarconia</taxon>
        <taxon>Zarconia navalis</taxon>
    </lineage>
</organism>
<name>A0A928VSC3_9CYAN</name>
<evidence type="ECO:0000313" key="4">
    <source>
        <dbReference type="EMBL" id="MBE9039499.1"/>
    </source>
</evidence>
<dbReference type="EMBL" id="JADEXN010000013">
    <property type="protein sequence ID" value="MBE9039499.1"/>
    <property type="molecule type" value="Genomic_DNA"/>
</dbReference>
<dbReference type="SMART" id="SM00448">
    <property type="entry name" value="REC"/>
    <property type="match status" value="1"/>
</dbReference>
<dbReference type="InterPro" id="IPR050595">
    <property type="entry name" value="Bact_response_regulator"/>
</dbReference>
<reference evidence="4" key="1">
    <citation type="submission" date="2020-10" db="EMBL/GenBank/DDBJ databases">
        <authorList>
            <person name="Castelo-Branco R."/>
            <person name="Eusebio N."/>
            <person name="Adriana R."/>
            <person name="Vieira A."/>
            <person name="Brugerolle De Fraissinette N."/>
            <person name="Rezende De Castro R."/>
            <person name="Schneider M.P."/>
            <person name="Vasconcelos V."/>
            <person name="Leao P.N."/>
        </authorList>
    </citation>
    <scope>NUCLEOTIDE SEQUENCE</scope>
    <source>
        <strain evidence="4">LEGE 11467</strain>
    </source>
</reference>
<dbReference type="InterPro" id="IPR001789">
    <property type="entry name" value="Sig_transdc_resp-reg_receiver"/>
</dbReference>
<dbReference type="Pfam" id="PF00072">
    <property type="entry name" value="Response_reg"/>
    <property type="match status" value="1"/>
</dbReference>
<accession>A0A928VSC3</accession>
<dbReference type="InterPro" id="IPR011006">
    <property type="entry name" value="CheY-like_superfamily"/>
</dbReference>
<dbReference type="Proteomes" id="UP000621799">
    <property type="component" value="Unassembled WGS sequence"/>
</dbReference>
<evidence type="ECO:0000256" key="1">
    <source>
        <dbReference type="ARBA" id="ARBA00022553"/>
    </source>
</evidence>
<dbReference type="PROSITE" id="PS50110">
    <property type="entry name" value="RESPONSE_REGULATORY"/>
    <property type="match status" value="1"/>
</dbReference>
<dbReference type="SUPFAM" id="SSF52172">
    <property type="entry name" value="CheY-like"/>
    <property type="match status" value="1"/>
</dbReference>
<evidence type="ECO:0000259" key="3">
    <source>
        <dbReference type="PROSITE" id="PS50110"/>
    </source>
</evidence>